<reference evidence="3" key="1">
    <citation type="submission" date="2023-07" db="EMBL/GenBank/DDBJ databases">
        <title>30 novel species of actinomycetes from the DSMZ collection.</title>
        <authorList>
            <person name="Nouioui I."/>
        </authorList>
    </citation>
    <scope>NUCLEOTIDE SEQUENCE [LARGE SCALE GENOMIC DNA]</scope>
    <source>
        <strain evidence="3">DSM 44918</strain>
    </source>
</reference>
<proteinExistence type="predicted"/>
<protein>
    <submittedName>
        <fullName evidence="2">XRE family transcriptional regulator</fullName>
    </submittedName>
</protein>
<dbReference type="RefSeq" id="WP_311603915.1">
    <property type="nucleotide sequence ID" value="NZ_JAVREM010000080.1"/>
</dbReference>
<comment type="caution">
    <text evidence="2">The sequence shown here is derived from an EMBL/GenBank/DDBJ whole genome shotgun (WGS) entry which is preliminary data.</text>
</comment>
<evidence type="ECO:0000313" key="3">
    <source>
        <dbReference type="Proteomes" id="UP001183420"/>
    </source>
</evidence>
<organism evidence="2 3">
    <name type="scientific">Streptomyces millisiae</name>
    <dbReference type="NCBI Taxonomy" id="3075542"/>
    <lineage>
        <taxon>Bacteria</taxon>
        <taxon>Bacillati</taxon>
        <taxon>Actinomycetota</taxon>
        <taxon>Actinomycetes</taxon>
        <taxon>Kitasatosporales</taxon>
        <taxon>Streptomycetaceae</taxon>
        <taxon>Streptomyces</taxon>
    </lineage>
</organism>
<name>A0ABU2LZG0_9ACTN</name>
<gene>
    <name evidence="2" type="ORF">RNC47_32140</name>
</gene>
<feature type="region of interest" description="Disordered" evidence="1">
    <location>
        <begin position="269"/>
        <end position="291"/>
    </location>
</feature>
<dbReference type="SUPFAM" id="SSF48452">
    <property type="entry name" value="TPR-like"/>
    <property type="match status" value="1"/>
</dbReference>
<keyword evidence="3" id="KW-1185">Reference proteome</keyword>
<dbReference type="Gene3D" id="1.25.40.10">
    <property type="entry name" value="Tetratricopeptide repeat domain"/>
    <property type="match status" value="1"/>
</dbReference>
<dbReference type="InterPro" id="IPR011990">
    <property type="entry name" value="TPR-like_helical_dom_sf"/>
</dbReference>
<evidence type="ECO:0000313" key="2">
    <source>
        <dbReference type="EMBL" id="MDT0322973.1"/>
    </source>
</evidence>
<sequence length="405" mass="43286">MKIADACGIKPERVGKLARGEGAITTYGKIVTIADGLRIPGRLLGLAPRAWESNEAHSEAILGTASMSALGVGRMGPEYAEGEAMRRREFLAATISAAGSAADLPVPDRGRVGLADVQRLKERTIRLRRLDDFLGGEHTYPIYARELSSTSALLSRGSYLESTAQALLGLIAEQAQQAGWAAFDAGRHAEAEQLYRVALRAATDAHDQPLIGNSLAFLAYQQISTAQSGVETATASCERAGSDAPPAVRALLFERLAWAHAKAAEPKGAEQALAEAEAAVSSAEGDQTGPDWATWVDRREVSIMAGRCWAELGRPLRAVPVLEQALAGFPDARARDKSLYTSWLAHAYLDAGEVEQAAAVTERCFQLALGVGSVRPHERVTTLLNRLKPYGSMPKVAELMEYAAV</sequence>
<dbReference type="Proteomes" id="UP001183420">
    <property type="component" value="Unassembled WGS sequence"/>
</dbReference>
<evidence type="ECO:0000256" key="1">
    <source>
        <dbReference type="SAM" id="MobiDB-lite"/>
    </source>
</evidence>
<feature type="compositionally biased region" description="Low complexity" evidence="1">
    <location>
        <begin position="269"/>
        <end position="284"/>
    </location>
</feature>
<accession>A0ABU2LZG0</accession>
<dbReference type="EMBL" id="JAVREM010000080">
    <property type="protein sequence ID" value="MDT0322973.1"/>
    <property type="molecule type" value="Genomic_DNA"/>
</dbReference>